<protein>
    <recommendedName>
        <fullName evidence="3">Fibronectin type-III domain-containing protein</fullName>
    </recommendedName>
</protein>
<name>A0A4R7K7V4_9FLAO</name>
<dbReference type="InterPro" id="IPR036116">
    <property type="entry name" value="FN3_sf"/>
</dbReference>
<dbReference type="Proteomes" id="UP000294749">
    <property type="component" value="Unassembled WGS sequence"/>
</dbReference>
<dbReference type="EMBL" id="SOAY01000010">
    <property type="protein sequence ID" value="TDT46498.1"/>
    <property type="molecule type" value="Genomic_DNA"/>
</dbReference>
<sequence>MKKLILILKMFILLMISCKGEFKETEEQGQVDLTFPANAQVCPDGEQVGNDKIELKLLWDSDTNFSKYRITIDRDPSFKSTNKLTGLVSAKKDTIMRLDRGTLYYWFVSGLRGKEVIPSKEVWSFYTLGNATNNHIPYPAEIQINASNENITISWIGRDEDSDDTLIYDVLLSTENPPLTIVLENSELTEITENFTTGVTYYVQVITKDQEGSSSSSQIISFIP</sequence>
<dbReference type="SUPFAM" id="SSF49265">
    <property type="entry name" value="Fibronectin type III"/>
    <property type="match status" value="1"/>
</dbReference>
<evidence type="ECO:0008006" key="3">
    <source>
        <dbReference type="Google" id="ProtNLM"/>
    </source>
</evidence>
<evidence type="ECO:0000313" key="1">
    <source>
        <dbReference type="EMBL" id="TDT46498.1"/>
    </source>
</evidence>
<dbReference type="RefSeq" id="WP_133685971.1">
    <property type="nucleotide sequence ID" value="NZ_SOAY01000010.1"/>
</dbReference>
<proteinExistence type="predicted"/>
<accession>A0A4R7K7V4</accession>
<dbReference type="Gene3D" id="2.60.40.10">
    <property type="entry name" value="Immunoglobulins"/>
    <property type="match status" value="2"/>
</dbReference>
<dbReference type="AlphaFoldDB" id="A0A4R7K7V4"/>
<evidence type="ECO:0000313" key="2">
    <source>
        <dbReference type="Proteomes" id="UP000294749"/>
    </source>
</evidence>
<dbReference type="OrthoDB" id="789771at2"/>
<dbReference type="InterPro" id="IPR013783">
    <property type="entry name" value="Ig-like_fold"/>
</dbReference>
<reference evidence="1 2" key="1">
    <citation type="submission" date="2019-03" db="EMBL/GenBank/DDBJ databases">
        <title>Genomic Encyclopedia of Archaeal and Bacterial Type Strains, Phase II (KMG-II): from individual species to whole genera.</title>
        <authorList>
            <person name="Goeker M."/>
        </authorList>
    </citation>
    <scope>NUCLEOTIDE SEQUENCE [LARGE SCALE GENOMIC DNA]</scope>
    <source>
        <strain evidence="1 2">DSM 25233</strain>
    </source>
</reference>
<gene>
    <name evidence="1" type="ORF">CLV90_0549</name>
</gene>
<organism evidence="1 2">
    <name type="scientific">Maribacter spongiicola</name>
    <dbReference type="NCBI Taxonomy" id="1206753"/>
    <lineage>
        <taxon>Bacteria</taxon>
        <taxon>Pseudomonadati</taxon>
        <taxon>Bacteroidota</taxon>
        <taxon>Flavobacteriia</taxon>
        <taxon>Flavobacteriales</taxon>
        <taxon>Flavobacteriaceae</taxon>
        <taxon>Maribacter</taxon>
    </lineage>
</organism>
<keyword evidence="2" id="KW-1185">Reference proteome</keyword>
<comment type="caution">
    <text evidence="1">The sequence shown here is derived from an EMBL/GenBank/DDBJ whole genome shotgun (WGS) entry which is preliminary data.</text>
</comment>